<sequence>MADEQRGRVIGTGPCPNCGNGAAYKVNKKGHLYVYCVVEADGGCLSGTTSRSEKGDRELAKRITKWANKEDRARLLGEGGGNPKPESKPASVPWWEKEII</sequence>
<dbReference type="OrthoDB" id="7361115at2"/>
<organism evidence="2 3">
    <name type="scientific">Paramagnetospirillum marisnigri</name>
    <dbReference type="NCBI Taxonomy" id="1285242"/>
    <lineage>
        <taxon>Bacteria</taxon>
        <taxon>Pseudomonadati</taxon>
        <taxon>Pseudomonadota</taxon>
        <taxon>Alphaproteobacteria</taxon>
        <taxon>Rhodospirillales</taxon>
        <taxon>Magnetospirillaceae</taxon>
        <taxon>Paramagnetospirillum</taxon>
    </lineage>
</organism>
<comment type="caution">
    <text evidence="2">The sequence shown here is derived from an EMBL/GenBank/DDBJ whole genome shotgun (WGS) entry which is preliminary data.</text>
</comment>
<accession>A0A178M5G8</accession>
<keyword evidence="3" id="KW-1185">Reference proteome</keyword>
<name>A0A178M5G8_9PROT</name>
<dbReference type="EMBL" id="LWQT01000120">
    <property type="protein sequence ID" value="OAN44009.1"/>
    <property type="molecule type" value="Genomic_DNA"/>
</dbReference>
<evidence type="ECO:0000256" key="1">
    <source>
        <dbReference type="SAM" id="MobiDB-lite"/>
    </source>
</evidence>
<dbReference type="STRING" id="1285242.A6A04_09000"/>
<feature type="region of interest" description="Disordered" evidence="1">
    <location>
        <begin position="74"/>
        <end position="100"/>
    </location>
</feature>
<dbReference type="AlphaFoldDB" id="A0A178M5G8"/>
<dbReference type="Proteomes" id="UP000078428">
    <property type="component" value="Unassembled WGS sequence"/>
</dbReference>
<evidence type="ECO:0000313" key="3">
    <source>
        <dbReference type="Proteomes" id="UP000078428"/>
    </source>
</evidence>
<reference evidence="2 3" key="1">
    <citation type="submission" date="2016-04" db="EMBL/GenBank/DDBJ databases">
        <title>Draft genome sequence of freshwater magnetotactic bacteria Magnetospirillum marisnigri SP-1 and Magnetospirillum moscoviense BB-1.</title>
        <authorList>
            <person name="Koziaeva V."/>
            <person name="Dziuba M.V."/>
            <person name="Ivanov T.M."/>
            <person name="Kuznetsov B."/>
            <person name="Grouzdev D.S."/>
        </authorList>
    </citation>
    <scope>NUCLEOTIDE SEQUENCE [LARGE SCALE GENOMIC DNA]</scope>
    <source>
        <strain evidence="2 3">SP-1</strain>
    </source>
</reference>
<protein>
    <submittedName>
        <fullName evidence="2">Uncharacterized protein</fullName>
    </submittedName>
</protein>
<gene>
    <name evidence="2" type="ORF">A6A04_09000</name>
</gene>
<proteinExistence type="predicted"/>
<evidence type="ECO:0000313" key="2">
    <source>
        <dbReference type="EMBL" id="OAN44009.1"/>
    </source>
</evidence>
<dbReference type="RefSeq" id="WP_068495800.1">
    <property type="nucleotide sequence ID" value="NZ_LWQT01000120.1"/>
</dbReference>